<evidence type="ECO:0000256" key="4">
    <source>
        <dbReference type="ARBA" id="ARBA00022679"/>
    </source>
</evidence>
<dbReference type="InterPro" id="IPR036397">
    <property type="entry name" value="RNaseH_sf"/>
</dbReference>
<dbReference type="EMBL" id="LR796421">
    <property type="protein sequence ID" value="CAB4142727.1"/>
    <property type="molecule type" value="Genomic_DNA"/>
</dbReference>
<dbReference type="InterPro" id="IPR002562">
    <property type="entry name" value="3'-5'_exonuclease_dom"/>
</dbReference>
<dbReference type="InterPro" id="IPR019760">
    <property type="entry name" value="DNA-dir_DNA_pol_A_CS"/>
</dbReference>
<comment type="catalytic activity">
    <reaction evidence="10">
        <text>DNA(n) + a 2'-deoxyribonucleoside 5'-triphosphate = DNA(n+1) + diphosphate</text>
        <dbReference type="Rhea" id="RHEA:22508"/>
        <dbReference type="Rhea" id="RHEA-COMP:17339"/>
        <dbReference type="Rhea" id="RHEA-COMP:17340"/>
        <dbReference type="ChEBI" id="CHEBI:33019"/>
        <dbReference type="ChEBI" id="CHEBI:61560"/>
        <dbReference type="ChEBI" id="CHEBI:173112"/>
        <dbReference type="EC" id="2.7.7.7"/>
    </reaction>
</comment>
<dbReference type="SUPFAM" id="SSF53098">
    <property type="entry name" value="Ribonuclease H-like"/>
    <property type="match status" value="1"/>
</dbReference>
<keyword evidence="9" id="KW-0238">DNA-binding</keyword>
<dbReference type="Gene3D" id="3.30.70.370">
    <property type="match status" value="1"/>
</dbReference>
<gene>
    <name evidence="13" type="ORF">UFOVP450_25</name>
</gene>
<dbReference type="EC" id="2.7.7.7" evidence="2"/>
<dbReference type="Gene3D" id="1.10.150.20">
    <property type="entry name" value="5' to 3' exonuclease, C-terminal subdomain"/>
    <property type="match status" value="1"/>
</dbReference>
<keyword evidence="8" id="KW-1194">Viral DNA replication</keyword>
<accession>A0A6J5MAE0</accession>
<dbReference type="PANTHER" id="PTHR10133:SF27">
    <property type="entry name" value="DNA POLYMERASE NU"/>
    <property type="match status" value="1"/>
</dbReference>
<evidence type="ECO:0000256" key="6">
    <source>
        <dbReference type="ARBA" id="ARBA00022705"/>
    </source>
</evidence>
<organism evidence="13">
    <name type="scientific">uncultured Caudovirales phage</name>
    <dbReference type="NCBI Taxonomy" id="2100421"/>
    <lineage>
        <taxon>Viruses</taxon>
        <taxon>Duplodnaviria</taxon>
        <taxon>Heunggongvirae</taxon>
        <taxon>Uroviricota</taxon>
        <taxon>Caudoviricetes</taxon>
        <taxon>Peduoviridae</taxon>
        <taxon>Maltschvirus</taxon>
        <taxon>Maltschvirus maltsch</taxon>
    </lineage>
</organism>
<keyword evidence="13" id="KW-0378">Hydrolase</keyword>
<evidence type="ECO:0000256" key="5">
    <source>
        <dbReference type="ARBA" id="ARBA00022695"/>
    </source>
</evidence>
<evidence type="ECO:0000256" key="3">
    <source>
        <dbReference type="ARBA" id="ARBA00015749"/>
    </source>
</evidence>
<dbReference type="Pfam" id="PF01612">
    <property type="entry name" value="DNA_pol_A_exo1"/>
    <property type="match status" value="1"/>
</dbReference>
<dbReference type="PANTHER" id="PTHR10133">
    <property type="entry name" value="DNA POLYMERASE I"/>
    <property type="match status" value="1"/>
</dbReference>
<dbReference type="GO" id="GO:0006261">
    <property type="term" value="P:DNA-templated DNA replication"/>
    <property type="evidence" value="ECO:0007669"/>
    <property type="project" value="InterPro"/>
</dbReference>
<keyword evidence="5" id="KW-0548">Nucleotidyltransferase</keyword>
<evidence type="ECO:0000256" key="7">
    <source>
        <dbReference type="ARBA" id="ARBA00022932"/>
    </source>
</evidence>
<evidence type="ECO:0000259" key="12">
    <source>
        <dbReference type="SMART" id="SM00482"/>
    </source>
</evidence>
<evidence type="ECO:0000256" key="2">
    <source>
        <dbReference type="ARBA" id="ARBA00012417"/>
    </source>
</evidence>
<comment type="similarity">
    <text evidence="1">Belongs to the DNA polymerase type-A family.</text>
</comment>
<dbReference type="InterPro" id="IPR002298">
    <property type="entry name" value="DNA_polymerase_A"/>
</dbReference>
<name>A0A6J5MAE0_9CAUD</name>
<proteinExistence type="inferred from homology"/>
<dbReference type="InterPro" id="IPR001098">
    <property type="entry name" value="DNA-dir_DNA_pol_A_palm_dom"/>
</dbReference>
<sequence length="766" mass="87828">MEEKSYIIVRTKEQLIEMHQHILNSDIIAYDTETTSLNPRTGTIIGFSVSGDIGVGYYLPTWVWNVESQKLDPIYYNGTTLGDDIAKKLISILQTKRLVMHNGSFDIRYTKNYYGIDLRDALYCDTMLLRHTLKEDGPFGLKDTAIELQAQLGLDAEKEANEEQILMKENIKRNGGEVTKLNFEIYKADMELLGQYAAADTDLTLRIMTYYLPILKEEGLWDFFFTEEVMPLYKTVTIQMEEFGSEMDIPKIKKVKEDIMAEMERLHTAIADDIISQPKAKEYVMIKAYKNFPPSKRGRYAQKLIEKMGYELPQNNKGATLNAKSLATLPDGPVKEFLHTGDESILGEQMAMSISLELLRETEDGYINISSKSQLADLCFNYLGIKPISQTRKGTDQFNDDLIEEIAKEWTWAAKLRDYNKLNKINSAYIDRFLDNSENGRYYWYFKQHGTTSGRFSSDCQQMPRVLEQGEVSDLVLKYNNILRSFIKAEDGRKLIICDQSSLEPRVFASVSNDPSLINVFIHNEDLYSRVAIQAFKLKGMSANKNDENYVKKVRPELRQRAKGIALAIPYGAGAWQIGQSLNIKPDQAQVLIDGYLEGFPELAKWMAESELRAKTFGYVKSKTGRIRHLDKVKRIYERMEDTLLNQREFFRLKKSMRNAEELKKLQMIRMEYKNGLNNCKNFQIQSLAASIMNRSAIAIHKRFKEEGLDAQIMLQIHDEFVINANDNCVDRAAEITKECMETTVEIATGLIAEPNVAENFGEGHV</sequence>
<dbReference type="Gene3D" id="3.30.420.10">
    <property type="entry name" value="Ribonuclease H-like superfamily/Ribonuclease H"/>
    <property type="match status" value="1"/>
</dbReference>
<feature type="domain" description="DNA-directed DNA polymerase family A palm" evidence="12">
    <location>
        <begin position="480"/>
        <end position="729"/>
    </location>
</feature>
<evidence type="ECO:0000256" key="8">
    <source>
        <dbReference type="ARBA" id="ARBA00023109"/>
    </source>
</evidence>
<dbReference type="GO" id="GO:0008408">
    <property type="term" value="F:3'-5' exonuclease activity"/>
    <property type="evidence" value="ECO:0007669"/>
    <property type="project" value="InterPro"/>
</dbReference>
<keyword evidence="13" id="KW-0540">Nuclease</keyword>
<dbReference type="InterPro" id="IPR043502">
    <property type="entry name" value="DNA/RNA_pol_sf"/>
</dbReference>
<dbReference type="GO" id="GO:0003677">
    <property type="term" value="F:DNA binding"/>
    <property type="evidence" value="ECO:0007669"/>
    <property type="project" value="UniProtKB-KW"/>
</dbReference>
<dbReference type="SMART" id="SM00482">
    <property type="entry name" value="POLAc"/>
    <property type="match status" value="1"/>
</dbReference>
<dbReference type="GO" id="GO:0003887">
    <property type="term" value="F:DNA-directed DNA polymerase activity"/>
    <property type="evidence" value="ECO:0007669"/>
    <property type="project" value="UniProtKB-KW"/>
</dbReference>
<dbReference type="PRINTS" id="PR00868">
    <property type="entry name" value="DNAPOLI"/>
</dbReference>
<dbReference type="SMART" id="SM00474">
    <property type="entry name" value="35EXOc"/>
    <property type="match status" value="1"/>
</dbReference>
<dbReference type="GO" id="GO:0006302">
    <property type="term" value="P:double-strand break repair"/>
    <property type="evidence" value="ECO:0007669"/>
    <property type="project" value="TreeGrafter"/>
</dbReference>
<protein>
    <recommendedName>
        <fullName evidence="3">DNA polymerase</fullName>
        <ecNumber evidence="2">2.7.7.7</ecNumber>
    </recommendedName>
</protein>
<dbReference type="Gene3D" id="1.20.1060.10">
    <property type="entry name" value="Taq DNA Polymerase, Chain T, domain 4"/>
    <property type="match status" value="1"/>
</dbReference>
<reference evidence="13" key="1">
    <citation type="submission" date="2020-04" db="EMBL/GenBank/DDBJ databases">
        <authorList>
            <person name="Chiriac C."/>
            <person name="Salcher M."/>
            <person name="Ghai R."/>
            <person name="Kavagutti S V."/>
        </authorList>
    </citation>
    <scope>NUCLEOTIDE SEQUENCE</scope>
</reference>
<evidence type="ECO:0000259" key="11">
    <source>
        <dbReference type="SMART" id="SM00474"/>
    </source>
</evidence>
<evidence type="ECO:0000256" key="9">
    <source>
        <dbReference type="ARBA" id="ARBA00023125"/>
    </source>
</evidence>
<feature type="domain" description="3'-5' exonuclease" evidence="11">
    <location>
        <begin position="6"/>
        <end position="216"/>
    </location>
</feature>
<keyword evidence="4" id="KW-0808">Transferase</keyword>
<keyword evidence="13" id="KW-0269">Exonuclease</keyword>
<dbReference type="Pfam" id="PF00476">
    <property type="entry name" value="DNA_pol_A"/>
    <property type="match status" value="1"/>
</dbReference>
<dbReference type="GO" id="GO:0039693">
    <property type="term" value="P:viral DNA genome replication"/>
    <property type="evidence" value="ECO:0007669"/>
    <property type="project" value="UniProtKB-KW"/>
</dbReference>
<dbReference type="SUPFAM" id="SSF56672">
    <property type="entry name" value="DNA/RNA polymerases"/>
    <property type="match status" value="1"/>
</dbReference>
<keyword evidence="7" id="KW-0239">DNA-directed DNA polymerase</keyword>
<evidence type="ECO:0000256" key="1">
    <source>
        <dbReference type="ARBA" id="ARBA00007705"/>
    </source>
</evidence>
<dbReference type="InterPro" id="IPR012337">
    <property type="entry name" value="RNaseH-like_sf"/>
</dbReference>
<evidence type="ECO:0000256" key="10">
    <source>
        <dbReference type="ARBA" id="ARBA00049244"/>
    </source>
</evidence>
<keyword evidence="6" id="KW-0235">DNA replication</keyword>
<dbReference type="PROSITE" id="PS00447">
    <property type="entry name" value="DNA_POLYMERASE_A"/>
    <property type="match status" value="1"/>
</dbReference>
<evidence type="ECO:0000313" key="13">
    <source>
        <dbReference type="EMBL" id="CAB4142727.1"/>
    </source>
</evidence>